<evidence type="ECO:0000256" key="5">
    <source>
        <dbReference type="SAM" id="SignalP"/>
    </source>
</evidence>
<dbReference type="GO" id="GO:0015035">
    <property type="term" value="F:protein-disulfide reductase activity"/>
    <property type="evidence" value="ECO:0007669"/>
    <property type="project" value="TreeGrafter"/>
</dbReference>
<dbReference type="Gene3D" id="3.40.30.10">
    <property type="entry name" value="Glutaredoxin"/>
    <property type="match status" value="1"/>
</dbReference>
<dbReference type="SUPFAM" id="SSF52833">
    <property type="entry name" value="Thioredoxin-like"/>
    <property type="match status" value="1"/>
</dbReference>
<dbReference type="Pfam" id="PF00085">
    <property type="entry name" value="Thioredoxin"/>
    <property type="match status" value="1"/>
</dbReference>
<feature type="domain" description="Thioredoxin" evidence="6">
    <location>
        <begin position="11"/>
        <end position="124"/>
    </location>
</feature>
<dbReference type="PANTHER" id="PTHR45663:SF11">
    <property type="entry name" value="GEO12009P1"/>
    <property type="match status" value="1"/>
</dbReference>
<dbReference type="InterPro" id="IPR017937">
    <property type="entry name" value="Thioredoxin_CS"/>
</dbReference>
<proteinExistence type="predicted"/>
<organism evidence="7 8">
    <name type="scientific">Nonlabens dokdonensis</name>
    <dbReference type="NCBI Taxonomy" id="328515"/>
    <lineage>
        <taxon>Bacteria</taxon>
        <taxon>Pseudomonadati</taxon>
        <taxon>Bacteroidota</taxon>
        <taxon>Flavobacteriia</taxon>
        <taxon>Flavobacteriales</taxon>
        <taxon>Flavobacteriaceae</taxon>
        <taxon>Nonlabens</taxon>
    </lineage>
</organism>
<dbReference type="InterPro" id="IPR036249">
    <property type="entry name" value="Thioredoxin-like_sf"/>
</dbReference>
<dbReference type="PROSITE" id="PS00194">
    <property type="entry name" value="THIOREDOXIN_1"/>
    <property type="match status" value="1"/>
</dbReference>
<keyword evidence="5" id="KW-0732">Signal</keyword>
<dbReference type="CDD" id="cd02947">
    <property type="entry name" value="TRX_family"/>
    <property type="match status" value="1"/>
</dbReference>
<evidence type="ECO:0000256" key="4">
    <source>
        <dbReference type="ARBA" id="ARBA00023284"/>
    </source>
</evidence>
<protein>
    <submittedName>
        <fullName evidence="7">Thiol reductase thioredoxin</fullName>
    </submittedName>
</protein>
<evidence type="ECO:0000313" key="8">
    <source>
        <dbReference type="Proteomes" id="UP000196102"/>
    </source>
</evidence>
<accession>A0A1Z8BC53</accession>
<feature type="chain" id="PRO_5012961586" evidence="5">
    <location>
        <begin position="20"/>
        <end position="251"/>
    </location>
</feature>
<name>A0A1Z8BC53_9FLAO</name>
<gene>
    <name evidence="7" type="ORF">A9Q93_01735</name>
</gene>
<evidence type="ECO:0000259" key="6">
    <source>
        <dbReference type="PROSITE" id="PS51352"/>
    </source>
</evidence>
<evidence type="ECO:0000256" key="2">
    <source>
        <dbReference type="ARBA" id="ARBA00022982"/>
    </source>
</evidence>
<dbReference type="InterPro" id="IPR013766">
    <property type="entry name" value="Thioredoxin_domain"/>
</dbReference>
<evidence type="ECO:0000313" key="7">
    <source>
        <dbReference type="EMBL" id="OUS20164.1"/>
    </source>
</evidence>
<dbReference type="AlphaFoldDB" id="A0A1Z8BC53"/>
<keyword evidence="4" id="KW-0676">Redox-active center</keyword>
<comment type="caution">
    <text evidence="7">The sequence shown here is derived from an EMBL/GenBank/DDBJ whole genome shotgun (WGS) entry which is preliminary data.</text>
</comment>
<keyword evidence="2" id="KW-0249">Electron transport</keyword>
<feature type="signal peptide" evidence="5">
    <location>
        <begin position="1"/>
        <end position="19"/>
    </location>
</feature>
<dbReference type="GO" id="GO:0005737">
    <property type="term" value="C:cytoplasm"/>
    <property type="evidence" value="ECO:0007669"/>
    <property type="project" value="TreeGrafter"/>
</dbReference>
<dbReference type="PROSITE" id="PS51352">
    <property type="entry name" value="THIOREDOXIN_2"/>
    <property type="match status" value="1"/>
</dbReference>
<sequence length="251" mass="28531">MRILFIITFSLLLSSTITAQKYVTDATMEETVMVQDDQIKVLYFTAPWCGPCRAMAPTIESIANDETLDVTIYKMNTDDNLSDDILQVNSIPTYFFIKNGRKLGQSGSTMRRAEMVKLIERHDKMTVSGDLLAYKGKPSRYEIVEGAHEKLTKKNLETLWYSSHQLNELAWKIYQNLEDQKDLKCALVLINRSIELETYVSNLETKAHLLHKLGDSKQALKTAKKAKKLASQEGESTAIIEQLMEQIKADS</sequence>
<evidence type="ECO:0000256" key="1">
    <source>
        <dbReference type="ARBA" id="ARBA00022448"/>
    </source>
</evidence>
<dbReference type="PANTHER" id="PTHR45663">
    <property type="entry name" value="GEO12009P1"/>
    <property type="match status" value="1"/>
</dbReference>
<reference evidence="8" key="1">
    <citation type="journal article" date="2017" name="Proc. Natl. Acad. Sci. U.S.A.">
        <title>Simulation of Deepwater Horizon oil plume reveals substrate specialization within a complex community of hydrocarbon-degraders.</title>
        <authorList>
            <person name="Hu P."/>
            <person name="Dubinsky E.A."/>
            <person name="Probst A.J."/>
            <person name="Wang J."/>
            <person name="Sieber C.M.K."/>
            <person name="Tom L.M."/>
            <person name="Gardinali P."/>
            <person name="Banfield J.F."/>
            <person name="Atlas R.M."/>
            <person name="Andersen G.L."/>
        </authorList>
    </citation>
    <scope>NUCLEOTIDE SEQUENCE [LARGE SCALE GENOMIC DNA]</scope>
</reference>
<keyword evidence="1" id="KW-0813">Transport</keyword>
<evidence type="ECO:0000256" key="3">
    <source>
        <dbReference type="ARBA" id="ARBA00023157"/>
    </source>
</evidence>
<dbReference type="Proteomes" id="UP000196102">
    <property type="component" value="Unassembled WGS sequence"/>
</dbReference>
<keyword evidence="3" id="KW-1015">Disulfide bond</keyword>
<dbReference type="EMBL" id="MAAX01000028">
    <property type="protein sequence ID" value="OUS20164.1"/>
    <property type="molecule type" value="Genomic_DNA"/>
</dbReference>